<organism evidence="5 6">
    <name type="scientific">Lottia gigantea</name>
    <name type="common">Giant owl limpet</name>
    <dbReference type="NCBI Taxonomy" id="225164"/>
    <lineage>
        <taxon>Eukaryota</taxon>
        <taxon>Metazoa</taxon>
        <taxon>Spiralia</taxon>
        <taxon>Lophotrochozoa</taxon>
        <taxon>Mollusca</taxon>
        <taxon>Gastropoda</taxon>
        <taxon>Patellogastropoda</taxon>
        <taxon>Lottioidea</taxon>
        <taxon>Lottiidae</taxon>
        <taxon>Lottia</taxon>
    </lineage>
</organism>
<dbReference type="GO" id="GO:0090251">
    <property type="term" value="P:protein localization involved in establishment of planar polarity"/>
    <property type="evidence" value="ECO:0007669"/>
    <property type="project" value="TreeGrafter"/>
</dbReference>
<evidence type="ECO:0000256" key="2">
    <source>
        <dbReference type="PROSITE-ProRule" id="PRU00192"/>
    </source>
</evidence>
<dbReference type="Proteomes" id="UP000030746">
    <property type="component" value="Unassembled WGS sequence"/>
</dbReference>
<dbReference type="GeneID" id="20248933"/>
<dbReference type="AlphaFoldDB" id="V3ZS10"/>
<dbReference type="SMART" id="SM00326">
    <property type="entry name" value="SH3"/>
    <property type="match status" value="1"/>
</dbReference>
<proteinExistence type="predicted"/>
<feature type="compositionally biased region" description="Acidic residues" evidence="3">
    <location>
        <begin position="249"/>
        <end position="258"/>
    </location>
</feature>
<feature type="compositionally biased region" description="Basic and acidic residues" evidence="3">
    <location>
        <begin position="215"/>
        <end position="248"/>
    </location>
</feature>
<feature type="compositionally biased region" description="Basic and acidic residues" evidence="3">
    <location>
        <begin position="466"/>
        <end position="477"/>
    </location>
</feature>
<dbReference type="GO" id="GO:0005737">
    <property type="term" value="C:cytoplasm"/>
    <property type="evidence" value="ECO:0007669"/>
    <property type="project" value="TreeGrafter"/>
</dbReference>
<dbReference type="HOGENOM" id="CLU_285334_0_0_1"/>
<feature type="compositionally biased region" description="Acidic residues" evidence="3">
    <location>
        <begin position="296"/>
        <end position="336"/>
    </location>
</feature>
<feature type="region of interest" description="Disordered" evidence="3">
    <location>
        <begin position="104"/>
        <end position="533"/>
    </location>
</feature>
<sequence>MPKTDASPLSIVQKQAEVTKKAVEKLVKECNKVIKDKKLKDKDVKQKQLFKECFQLKKDVLSVHDRAEKLTKEDEPKKVKNYDNKKDFEVKRLANLQNQLTMIMPKLAPEEDEEAFTKELKEAGEISDTPVNEEEEEEEESEEEDEADNAVTQENQGEIKDSPKDEKKGKDKEKKGKDKHKKDKDKKGKDKDKKKKDKDDKEEDEDEDDEEADDKDAKAKDKKNKDKKDGKSKDKKEKDKKDKKKKNEVDEEEEDDEEDKKKSKDKKKDKDKKEKDKVEKKNKKEKVEAPRQEVKDLEEESDEEEEDEEEEDEDIEEAIEGDDEEDFEETEDEEEDHAVVKSVRKQDAKQVQAKTSPKDETDYVETMEYVDEESEEEEDSDDDDVEDMIQPEKAKVIASTPKPASRTLTPKSESSKTASSTTVLPSSSSENKTESSNIVSSASQSKTPQPASRSSTSKASSSSSKEVSKIESKKDEADHEDDEEDEDESEEEEEEEEEGEVEEESEEEDDEDEEEEESDEEDTTKAEDTLEVTQGIERFVAIDDFEAVEKGDLSVKKDEVIRIIEVREDGWWIAENDAGKQGLVPKTYLKVYNQYSSLQQHDEEEKKEHSEEEGEEKQDGEKTPHSKRRSGRELWGSLKKTVNETLVTDVLHAMGAGPPGFRLPTLSKYFNESEKFRMKNFLSPKLSESNLGYRDLLFNPATGEMRAVEVRLERVITITSCQQIPPPATGIIVQRRYVRMCLFDGQNVLSNIHTIRVAAEDKTERNWSFNSKISDLMDVQLHNEFFIRSNSTNSNIGVLFELCISCVKSKSEERGEFSCGWVHLPLTDKTGVPIANKNYDLYVHGGTPYERDVEVDPSVSRREFIKFNLLNKGSRRYSSSNALVSLISGNKQPRLLVKVSVPNKEQKTQLDLLPEILVGDMCLLPFYTYYRQILADALIIKRLDLDSTEVIHSPFLRQFPKVADNPDLMSLFRETWVNKLKAVKRAEKRDVEAMKGLLDKVFKESVYPVITTGNFVPYKTGNTEIEMKRKNVIEKFSQIKRERKSALAALLASDIVYTPFDMSEVTFNIINPYSLADKFIPIPVES</sequence>
<dbReference type="SUPFAM" id="SSF50044">
    <property type="entry name" value="SH3-domain"/>
    <property type="match status" value="1"/>
</dbReference>
<dbReference type="InterPro" id="IPR036028">
    <property type="entry name" value="SH3-like_dom_sf"/>
</dbReference>
<feature type="compositionally biased region" description="Basic and acidic residues" evidence="3">
    <location>
        <begin position="600"/>
        <end position="610"/>
    </location>
</feature>
<reference evidence="5 6" key="1">
    <citation type="journal article" date="2013" name="Nature">
        <title>Insights into bilaterian evolution from three spiralian genomes.</title>
        <authorList>
            <person name="Simakov O."/>
            <person name="Marletaz F."/>
            <person name="Cho S.J."/>
            <person name="Edsinger-Gonzales E."/>
            <person name="Havlak P."/>
            <person name="Hellsten U."/>
            <person name="Kuo D.H."/>
            <person name="Larsson T."/>
            <person name="Lv J."/>
            <person name="Arendt D."/>
            <person name="Savage R."/>
            <person name="Osoegawa K."/>
            <person name="de Jong P."/>
            <person name="Grimwood J."/>
            <person name="Chapman J.A."/>
            <person name="Shapiro H."/>
            <person name="Aerts A."/>
            <person name="Otillar R.P."/>
            <person name="Terry A.Y."/>
            <person name="Boore J.L."/>
            <person name="Grigoriev I.V."/>
            <person name="Lindberg D.R."/>
            <person name="Seaver E.C."/>
            <person name="Weisblat D.A."/>
            <person name="Putnam N.H."/>
            <person name="Rokhsar D.S."/>
        </authorList>
    </citation>
    <scope>NUCLEOTIDE SEQUENCE [LARGE SCALE GENOMIC DNA]</scope>
</reference>
<evidence type="ECO:0000256" key="3">
    <source>
        <dbReference type="SAM" id="MobiDB-lite"/>
    </source>
</evidence>
<dbReference type="InterPro" id="IPR030642">
    <property type="entry name" value="NPHP1_SH3"/>
</dbReference>
<dbReference type="CTD" id="20248933"/>
<evidence type="ECO:0000259" key="4">
    <source>
        <dbReference type="PROSITE" id="PS50002"/>
    </source>
</evidence>
<dbReference type="OMA" id="CYLIALM"/>
<dbReference type="InterPro" id="IPR039687">
    <property type="entry name" value="NPHP1"/>
</dbReference>
<evidence type="ECO:0000313" key="6">
    <source>
        <dbReference type="Proteomes" id="UP000030746"/>
    </source>
</evidence>
<dbReference type="EMBL" id="KB201847">
    <property type="protein sequence ID" value="ESO94223.1"/>
    <property type="molecule type" value="Genomic_DNA"/>
</dbReference>
<dbReference type="PANTHER" id="PTHR15176:SF1">
    <property type="entry name" value="NEPHROCYSTIN-1"/>
    <property type="match status" value="1"/>
</dbReference>
<feature type="region of interest" description="Disordered" evidence="3">
    <location>
        <begin position="599"/>
        <end position="634"/>
    </location>
</feature>
<evidence type="ECO:0000313" key="5">
    <source>
        <dbReference type="EMBL" id="ESO94223.1"/>
    </source>
</evidence>
<dbReference type="PROSITE" id="PS50002">
    <property type="entry name" value="SH3"/>
    <property type="match status" value="1"/>
</dbReference>
<dbReference type="PANTHER" id="PTHR15176">
    <property type="entry name" value="NEPHROCYSTIN"/>
    <property type="match status" value="1"/>
</dbReference>
<dbReference type="RefSeq" id="XP_009055068.1">
    <property type="nucleotide sequence ID" value="XM_009056820.1"/>
</dbReference>
<dbReference type="KEGG" id="lgi:LOTGIDRAFT_232470"/>
<feature type="compositionally biased region" description="Polar residues" evidence="3">
    <location>
        <begin position="438"/>
        <end position="451"/>
    </location>
</feature>
<feature type="compositionally biased region" description="Basic and acidic residues" evidence="3">
    <location>
        <begin position="285"/>
        <end position="295"/>
    </location>
</feature>
<dbReference type="OrthoDB" id="5340910at2759"/>
<dbReference type="GO" id="GO:0005929">
    <property type="term" value="C:cilium"/>
    <property type="evidence" value="ECO:0007669"/>
    <property type="project" value="TreeGrafter"/>
</dbReference>
<dbReference type="Pfam" id="PF00018">
    <property type="entry name" value="SH3_1"/>
    <property type="match status" value="1"/>
</dbReference>
<dbReference type="CDD" id="cd11770">
    <property type="entry name" value="SH3_Nephrocystin"/>
    <property type="match status" value="1"/>
</dbReference>
<protein>
    <recommendedName>
        <fullName evidence="4">SH3 domain-containing protein</fullName>
    </recommendedName>
</protein>
<dbReference type="STRING" id="225164.V3ZS10"/>
<dbReference type="InterPro" id="IPR001452">
    <property type="entry name" value="SH3_domain"/>
</dbReference>
<name>V3ZS10_LOTGI</name>
<keyword evidence="6" id="KW-1185">Reference proteome</keyword>
<feature type="compositionally biased region" description="Basic and acidic residues" evidence="3">
    <location>
        <begin position="115"/>
        <end position="124"/>
    </location>
</feature>
<feature type="compositionally biased region" description="Basic and acidic residues" evidence="3">
    <location>
        <begin position="157"/>
        <end position="176"/>
    </location>
</feature>
<feature type="domain" description="SH3" evidence="4">
    <location>
        <begin position="534"/>
        <end position="594"/>
    </location>
</feature>
<gene>
    <name evidence="5" type="ORF">LOTGIDRAFT_232470</name>
</gene>
<feature type="compositionally biased region" description="Low complexity" evidence="3">
    <location>
        <begin position="452"/>
        <end position="465"/>
    </location>
</feature>
<feature type="compositionally biased region" description="Basic and acidic residues" evidence="3">
    <location>
        <begin position="259"/>
        <end position="279"/>
    </location>
</feature>
<feature type="compositionally biased region" description="Acidic residues" evidence="3">
    <location>
        <begin position="200"/>
        <end position="214"/>
    </location>
</feature>
<feature type="compositionally biased region" description="Low complexity" evidence="3">
    <location>
        <begin position="409"/>
        <end position="437"/>
    </location>
</feature>
<feature type="compositionally biased region" description="Acidic residues" evidence="3">
    <location>
        <begin position="131"/>
        <end position="148"/>
    </location>
</feature>
<evidence type="ECO:0000256" key="1">
    <source>
        <dbReference type="ARBA" id="ARBA00022443"/>
    </source>
</evidence>
<feature type="compositionally biased region" description="Acidic residues" evidence="3">
    <location>
        <begin position="362"/>
        <end position="389"/>
    </location>
</feature>
<accession>V3ZS10</accession>
<dbReference type="Gene3D" id="2.30.30.40">
    <property type="entry name" value="SH3 Domains"/>
    <property type="match status" value="1"/>
</dbReference>
<feature type="compositionally biased region" description="Acidic residues" evidence="3">
    <location>
        <begin position="478"/>
        <end position="522"/>
    </location>
</feature>
<keyword evidence="1 2" id="KW-0728">SH3 domain</keyword>